<keyword evidence="3" id="KW-0808">Transferase</keyword>
<dbReference type="EMBL" id="JABCRI010000008">
    <property type="protein sequence ID" value="KAF8401674.1"/>
    <property type="molecule type" value="Genomic_DNA"/>
</dbReference>
<evidence type="ECO:0000256" key="11">
    <source>
        <dbReference type="SAM" id="Phobius"/>
    </source>
</evidence>
<keyword evidence="7 11" id="KW-0472">Membrane</keyword>
<protein>
    <recommendedName>
        <fullName evidence="14">Hexosyltransferase</fullName>
    </recommendedName>
</protein>
<keyword evidence="8" id="KW-0464">Manganese</keyword>
<dbReference type="OMA" id="YDCNWDS"/>
<dbReference type="CDD" id="cd02537">
    <property type="entry name" value="GT8_Glycogenin"/>
    <property type="match status" value="2"/>
</dbReference>
<reference evidence="12 13" key="1">
    <citation type="submission" date="2020-04" db="EMBL/GenBank/DDBJ databases">
        <title>Plant Genome Project.</title>
        <authorList>
            <person name="Zhang R.-G."/>
        </authorList>
    </citation>
    <scope>NUCLEOTIDE SEQUENCE [LARGE SCALE GENOMIC DNA]</scope>
    <source>
        <strain evidence="12">YNK0</strain>
        <tissue evidence="12">Leaf</tissue>
    </source>
</reference>
<comment type="caution">
    <text evidence="12">The sequence shown here is derived from an EMBL/GenBank/DDBJ whole genome shotgun (WGS) entry which is preliminary data.</text>
</comment>
<keyword evidence="4 11" id="KW-0812">Transmembrane</keyword>
<evidence type="ECO:0000313" key="13">
    <source>
        <dbReference type="Proteomes" id="UP000655225"/>
    </source>
</evidence>
<name>A0A835DIU4_TETSI</name>
<dbReference type="GO" id="GO:0016757">
    <property type="term" value="F:glycosyltransferase activity"/>
    <property type="evidence" value="ECO:0007669"/>
    <property type="project" value="UniProtKB-KW"/>
</dbReference>
<evidence type="ECO:0000313" key="12">
    <source>
        <dbReference type="EMBL" id="KAF8401674.1"/>
    </source>
</evidence>
<evidence type="ECO:0000256" key="10">
    <source>
        <dbReference type="ARBA" id="ARBA00038162"/>
    </source>
</evidence>
<dbReference type="InterPro" id="IPR050587">
    <property type="entry name" value="GNT1/Glycosyltrans_8"/>
</dbReference>
<keyword evidence="13" id="KW-1185">Reference proteome</keyword>
<keyword evidence="9" id="KW-0961">Cell wall biogenesis/degradation</keyword>
<keyword evidence="6 11" id="KW-1133">Transmembrane helix</keyword>
<dbReference type="Pfam" id="PF01501">
    <property type="entry name" value="Glyco_transf_8"/>
    <property type="match status" value="2"/>
</dbReference>
<dbReference type="InterPro" id="IPR029044">
    <property type="entry name" value="Nucleotide-diphossugar_trans"/>
</dbReference>
<dbReference type="GO" id="GO:0071555">
    <property type="term" value="P:cell wall organization"/>
    <property type="evidence" value="ECO:0007669"/>
    <property type="project" value="UniProtKB-KW"/>
</dbReference>
<evidence type="ECO:0000256" key="4">
    <source>
        <dbReference type="ARBA" id="ARBA00022692"/>
    </source>
</evidence>
<evidence type="ECO:0000256" key="5">
    <source>
        <dbReference type="ARBA" id="ARBA00022723"/>
    </source>
</evidence>
<comment type="similarity">
    <text evidence="10">Belongs to the glycosyltransferase 8 family. Glycogenin subfamily.</text>
</comment>
<evidence type="ECO:0000256" key="1">
    <source>
        <dbReference type="ARBA" id="ARBA00004323"/>
    </source>
</evidence>
<dbReference type="InterPro" id="IPR002495">
    <property type="entry name" value="Glyco_trans_8"/>
</dbReference>
<dbReference type="GO" id="GO:0000139">
    <property type="term" value="C:Golgi membrane"/>
    <property type="evidence" value="ECO:0007669"/>
    <property type="project" value="UniProtKB-SubCell"/>
</dbReference>
<gene>
    <name evidence="12" type="ORF">HHK36_012620</name>
</gene>
<evidence type="ECO:0000256" key="3">
    <source>
        <dbReference type="ARBA" id="ARBA00022679"/>
    </source>
</evidence>
<organism evidence="12 13">
    <name type="scientific">Tetracentron sinense</name>
    <name type="common">Spur-leaf</name>
    <dbReference type="NCBI Taxonomy" id="13715"/>
    <lineage>
        <taxon>Eukaryota</taxon>
        <taxon>Viridiplantae</taxon>
        <taxon>Streptophyta</taxon>
        <taxon>Embryophyta</taxon>
        <taxon>Tracheophyta</taxon>
        <taxon>Spermatophyta</taxon>
        <taxon>Magnoliopsida</taxon>
        <taxon>Trochodendrales</taxon>
        <taxon>Trochodendraceae</taxon>
        <taxon>Tetracentron</taxon>
    </lineage>
</organism>
<evidence type="ECO:0000256" key="9">
    <source>
        <dbReference type="ARBA" id="ARBA00023316"/>
    </source>
</evidence>
<comment type="subcellular location">
    <subcellularLocation>
        <location evidence="1">Golgi apparatus membrane</location>
        <topology evidence="1">Single-pass type II membrane protein</topology>
    </subcellularLocation>
</comment>
<keyword evidence="5" id="KW-0479">Metal-binding</keyword>
<evidence type="ECO:0000256" key="2">
    <source>
        <dbReference type="ARBA" id="ARBA00022676"/>
    </source>
</evidence>
<dbReference type="SUPFAM" id="SSF53448">
    <property type="entry name" value="Nucleotide-diphospho-sugar transferases"/>
    <property type="match status" value="2"/>
</dbReference>
<evidence type="ECO:0008006" key="14">
    <source>
        <dbReference type="Google" id="ProtNLM"/>
    </source>
</evidence>
<dbReference type="GO" id="GO:0046872">
    <property type="term" value="F:metal ion binding"/>
    <property type="evidence" value="ECO:0007669"/>
    <property type="project" value="UniProtKB-KW"/>
</dbReference>
<dbReference type="Gene3D" id="3.90.550.10">
    <property type="entry name" value="Spore Coat Polysaccharide Biosynthesis Protein SpsA, Chain A"/>
    <property type="match status" value="2"/>
</dbReference>
<evidence type="ECO:0000256" key="8">
    <source>
        <dbReference type="ARBA" id="ARBA00023211"/>
    </source>
</evidence>
<dbReference type="PANTHER" id="PTHR11183">
    <property type="entry name" value="GLYCOGENIN SUBFAMILY MEMBER"/>
    <property type="match status" value="1"/>
</dbReference>
<dbReference type="Proteomes" id="UP000655225">
    <property type="component" value="Unassembled WGS sequence"/>
</dbReference>
<feature type="transmembrane region" description="Helical" evidence="11">
    <location>
        <begin position="20"/>
        <end position="41"/>
    </location>
</feature>
<evidence type="ECO:0000256" key="7">
    <source>
        <dbReference type="ARBA" id="ARBA00023136"/>
    </source>
</evidence>
<dbReference type="FunFam" id="3.90.550.10:FF:000018">
    <property type="entry name" value="Hexosyltransferase"/>
    <property type="match status" value="1"/>
</dbReference>
<evidence type="ECO:0000256" key="6">
    <source>
        <dbReference type="ARBA" id="ARBA00022989"/>
    </source>
</evidence>
<keyword evidence="2" id="KW-0328">Glycosyltransferase</keyword>
<proteinExistence type="inferred from homology"/>
<dbReference type="OrthoDB" id="2014201at2759"/>
<dbReference type="AlphaFoldDB" id="A0A835DIU4"/>
<accession>A0A835DIU4</accession>
<sequence length="1048" mass="122510">MLSLLIHTSEMASKTFALKLKLFSLSFLSLPLSLLVLITVFQLKTQWIAVDHLDDEALEDVSDWSINSTSDLQRNRSQLLDLLEKEFEGNDIKIGLVNINEGEEEWKKLGETSLIYFDQVLQEDQQWKAFFPVWINEERWPLPKCPRVPMPVFEEYDKFDVVVSKLHCGNEVEGEGVRDVLRLQINLVVANIVVRSGRRDDGDQPVYVVFIGSCEPMWEIFRCDDLFIHEGDFWIYRPDMRRLRQKVLMPVGTCQLALPYVKQDDGKIIYKLAKLGNPIDNPREAYVTILHSSEDYVCGAIALAQSIIYTNSTKDLVLLADESITAKSIRALQIAGWKIKPIERIRSPQAEPEAYNEWNYSKLRLWQLTEYDKIIFIDSDLIVLKNFDDFFLLPQLSAVGNDKVLFNSGVMVIEPSNCMFEMLMKKRHTLVSYNGGDQGFLNEAFTWWHRWPKNMNYLKMFEVNETERELPESLYAIHYLGLKPWMCYRDYDCNWDSLDHQAFASDSAHRRWWEVYDAMPKRLQAFCRLSKNMSARVKEKRAWAKNARLIDNHWKIKKLSPPFDFIANELVGKEINIGLVNIGEEDEEAWGELGKKNLVHFERVSQNLLWKDIFPVWIDEEEKRRKPECPEIPMPIFEKYDKLDVVVARVPCGSGGEKEGIRDMFRLQVNLVVANLVVRNGRKDFDRPVYVVFIGLCGPMWEIFRCDDLLRHEGEYWIYKPDLRRLEQKVLMPVGSCQLVVPYMKHGKGKGDFDFSKFKNPIDHPREAYVTVLHSSEDYVCGAIALAQSIIRTNSTKELVLLADQSIGEKARQALEIAGWKIENIKRIESPFARKNAYNKWNYSKLRIWQLTAYDKVIFIDSDLIILKNIDNFFMNPQLSAVANSRVIFNSGIMAIEPSKCVFKTLMKKRHTLFSSNGGDQGFLNEAFTWWHRWPKKLNYLKMFAQLNVSHNELPESLYAIHYLGIKPWMCYRDYDCNWDSAGHRQFASDSAHKWWWQVHDNMPERLHEICALSERMDLRIKKWRAMAENASLPDGHWKIEIKDPRQH</sequence>